<dbReference type="Pfam" id="PF01613">
    <property type="entry name" value="Flavin_Reduct"/>
    <property type="match status" value="1"/>
</dbReference>
<dbReference type="SMART" id="SM00903">
    <property type="entry name" value="Flavin_Reduct"/>
    <property type="match status" value="1"/>
</dbReference>
<evidence type="ECO:0000256" key="2">
    <source>
        <dbReference type="ARBA" id="ARBA00023002"/>
    </source>
</evidence>
<protein>
    <submittedName>
        <fullName evidence="4">Flavin reductase family protein</fullName>
    </submittedName>
</protein>
<sequence length="159" mass="16681">MTAPGAADLRRVFGCFPSGVTAICAELDGRPVGMAASAFTGVSLDPPLVSVCMQDTSTTWPVLRALPRLGVSVLASPHDDACRRLSARTGDRFAGLPIRTDEDGAVLVDGAAAWFTCTLHAELPAGDHVIALLRVHALDGRHEVDPLVFHAGRFRALAG</sequence>
<proteinExistence type="inferred from homology"/>
<keyword evidence="5" id="KW-1185">Reference proteome</keyword>
<accession>A0ABP4INY1</accession>
<dbReference type="PANTHER" id="PTHR30466">
    <property type="entry name" value="FLAVIN REDUCTASE"/>
    <property type="match status" value="1"/>
</dbReference>
<comment type="caution">
    <text evidence="4">The sequence shown here is derived from an EMBL/GenBank/DDBJ whole genome shotgun (WGS) entry which is preliminary data.</text>
</comment>
<dbReference type="Gene3D" id="2.30.110.10">
    <property type="entry name" value="Electron Transport, Fmn-binding Protein, Chain A"/>
    <property type="match status" value="1"/>
</dbReference>
<gene>
    <name evidence="4" type="ORF">GCM10009613_33450</name>
</gene>
<keyword evidence="2" id="KW-0560">Oxidoreductase</keyword>
<comment type="similarity">
    <text evidence="1">Belongs to the non-flavoprotein flavin reductase family.</text>
</comment>
<dbReference type="PANTHER" id="PTHR30466:SF11">
    <property type="entry name" value="FLAVIN-DEPENDENT MONOOXYGENASE, REDUCTASE SUBUNIT HSAB"/>
    <property type="match status" value="1"/>
</dbReference>
<dbReference type="InterPro" id="IPR050268">
    <property type="entry name" value="NADH-dep_flavin_reductase"/>
</dbReference>
<evidence type="ECO:0000313" key="5">
    <source>
        <dbReference type="Proteomes" id="UP001501414"/>
    </source>
</evidence>
<evidence type="ECO:0000256" key="1">
    <source>
        <dbReference type="ARBA" id="ARBA00008898"/>
    </source>
</evidence>
<reference evidence="5" key="1">
    <citation type="journal article" date="2019" name="Int. J. Syst. Evol. Microbiol.">
        <title>The Global Catalogue of Microorganisms (GCM) 10K type strain sequencing project: providing services to taxonomists for standard genome sequencing and annotation.</title>
        <authorList>
            <consortium name="The Broad Institute Genomics Platform"/>
            <consortium name="The Broad Institute Genome Sequencing Center for Infectious Disease"/>
            <person name="Wu L."/>
            <person name="Ma J."/>
        </authorList>
    </citation>
    <scope>NUCLEOTIDE SEQUENCE [LARGE SCALE GENOMIC DNA]</scope>
    <source>
        <strain evidence="5">JCM 11896</strain>
    </source>
</reference>
<feature type="domain" description="Flavin reductase like" evidence="3">
    <location>
        <begin position="13"/>
        <end position="156"/>
    </location>
</feature>
<evidence type="ECO:0000313" key="4">
    <source>
        <dbReference type="EMBL" id="GAA1391282.1"/>
    </source>
</evidence>
<dbReference type="EMBL" id="BAAAJK010000013">
    <property type="protein sequence ID" value="GAA1391282.1"/>
    <property type="molecule type" value="Genomic_DNA"/>
</dbReference>
<dbReference type="InterPro" id="IPR002563">
    <property type="entry name" value="Flavin_Rdtase-like_dom"/>
</dbReference>
<name>A0ABP4INY1_9PSEU</name>
<dbReference type="InterPro" id="IPR012349">
    <property type="entry name" value="Split_barrel_FMN-bd"/>
</dbReference>
<dbReference type="Proteomes" id="UP001501414">
    <property type="component" value="Unassembled WGS sequence"/>
</dbReference>
<dbReference type="SUPFAM" id="SSF50475">
    <property type="entry name" value="FMN-binding split barrel"/>
    <property type="match status" value="1"/>
</dbReference>
<dbReference type="RefSeq" id="WP_344023415.1">
    <property type="nucleotide sequence ID" value="NZ_BAAAJK010000013.1"/>
</dbReference>
<evidence type="ECO:0000259" key="3">
    <source>
        <dbReference type="SMART" id="SM00903"/>
    </source>
</evidence>
<organism evidence="4 5">
    <name type="scientific">Pseudonocardia kongjuensis</name>
    <dbReference type="NCBI Taxonomy" id="102227"/>
    <lineage>
        <taxon>Bacteria</taxon>
        <taxon>Bacillati</taxon>
        <taxon>Actinomycetota</taxon>
        <taxon>Actinomycetes</taxon>
        <taxon>Pseudonocardiales</taxon>
        <taxon>Pseudonocardiaceae</taxon>
        <taxon>Pseudonocardia</taxon>
    </lineage>
</organism>